<protein>
    <submittedName>
        <fullName evidence="4">GDSL-motif lipase 2, putative</fullName>
    </submittedName>
</protein>
<dbReference type="Gramene" id="EOX98820">
    <property type="protein sequence ID" value="EOX98820"/>
    <property type="gene ID" value="TCM_007500"/>
</dbReference>
<evidence type="ECO:0000256" key="2">
    <source>
        <dbReference type="ARBA" id="ARBA00022729"/>
    </source>
</evidence>
<dbReference type="OMA" id="VYSCGGM"/>
<evidence type="ECO:0000313" key="5">
    <source>
        <dbReference type="Proteomes" id="UP000026915"/>
    </source>
</evidence>
<dbReference type="PROSITE" id="PS51257">
    <property type="entry name" value="PROKAR_LIPOPROTEIN"/>
    <property type="match status" value="1"/>
</dbReference>
<dbReference type="InParanoid" id="A0A061E1I1"/>
<sequence length="367" mass="40970">MARLRAHLCSLLAYATFLSLISCHSLPENHVALIIFGDSLFDPGNNNYINTTFAYQANFWPYGETFFRYPTGRFSDGRLIPDFIAEYAGLPLIPAYLQPGDRKFIHGVNFASGGAGALVETNQGFVIDLKTQVSYFKKAEKSLRQELGVADAKKLLSRAVYLISIGANDYLTRNSTASDVEYVAMVIGNLTIALKEIYKIGGRKFGFPNMAPLGCLPFIKARVGSNGSCLDEVNKLAQLHDQELPKVLHELEKQLPGFKYSNYNFYKTVGERLSNPSKYGFKDATTACCGSGLFRGIYSCGGKRGIKEYELCEHPSEKLFFDSYHPSEKAYQQFAREMWSGARWMGVWSADFDRLSGGAELLWGGWE</sequence>
<dbReference type="PANTHER" id="PTHR45966">
    <property type="entry name" value="GDSL-LIKE LIPASE/ACYLHYDROLASE"/>
    <property type="match status" value="1"/>
</dbReference>
<feature type="chain" id="PRO_5001596510" evidence="3">
    <location>
        <begin position="24"/>
        <end position="367"/>
    </location>
</feature>
<comment type="similarity">
    <text evidence="1">Belongs to the 'GDSL' lipolytic enzyme family.</text>
</comment>
<dbReference type="InterPro" id="IPR036514">
    <property type="entry name" value="SGNH_hydro_sf"/>
</dbReference>
<dbReference type="Pfam" id="PF00657">
    <property type="entry name" value="Lipase_GDSL"/>
    <property type="match status" value="1"/>
</dbReference>
<accession>A0A061E1I1</accession>
<dbReference type="eggNOG" id="ENOG502QTAB">
    <property type="taxonomic scope" value="Eukaryota"/>
</dbReference>
<dbReference type="PANTHER" id="PTHR45966:SF36">
    <property type="entry name" value="INACTIVE GDSL ESTERASE_LIPASE-LIKE PROTEIN 25"/>
    <property type="match status" value="1"/>
</dbReference>
<dbReference type="InterPro" id="IPR035669">
    <property type="entry name" value="SGNH_plant_lipase-like"/>
</dbReference>
<feature type="signal peptide" evidence="3">
    <location>
        <begin position="1"/>
        <end position="23"/>
    </location>
</feature>
<dbReference type="Proteomes" id="UP000026915">
    <property type="component" value="Chromosome 2"/>
</dbReference>
<dbReference type="AlphaFoldDB" id="A0A061E1I1"/>
<organism evidence="4 5">
    <name type="scientific">Theobroma cacao</name>
    <name type="common">Cacao</name>
    <name type="synonym">Cocoa</name>
    <dbReference type="NCBI Taxonomy" id="3641"/>
    <lineage>
        <taxon>Eukaryota</taxon>
        <taxon>Viridiplantae</taxon>
        <taxon>Streptophyta</taxon>
        <taxon>Embryophyta</taxon>
        <taxon>Tracheophyta</taxon>
        <taxon>Spermatophyta</taxon>
        <taxon>Magnoliopsida</taxon>
        <taxon>eudicotyledons</taxon>
        <taxon>Gunneridae</taxon>
        <taxon>Pentapetalae</taxon>
        <taxon>rosids</taxon>
        <taxon>malvids</taxon>
        <taxon>Malvales</taxon>
        <taxon>Malvaceae</taxon>
        <taxon>Byttnerioideae</taxon>
        <taxon>Theobroma</taxon>
    </lineage>
</organism>
<evidence type="ECO:0000256" key="1">
    <source>
        <dbReference type="ARBA" id="ARBA00008668"/>
    </source>
</evidence>
<name>A0A061E1I1_THECC</name>
<dbReference type="InterPro" id="IPR001087">
    <property type="entry name" value="GDSL"/>
</dbReference>
<gene>
    <name evidence="4" type="ORF">TCM_007500</name>
</gene>
<dbReference type="InterPro" id="IPR044552">
    <property type="entry name" value="GLIP1-5/GLL25"/>
</dbReference>
<proteinExistence type="inferred from homology"/>
<dbReference type="Gene3D" id="3.40.50.1110">
    <property type="entry name" value="SGNH hydrolase"/>
    <property type="match status" value="1"/>
</dbReference>
<evidence type="ECO:0000313" key="4">
    <source>
        <dbReference type="EMBL" id="EOX98820.1"/>
    </source>
</evidence>
<dbReference type="GO" id="GO:0016298">
    <property type="term" value="F:lipase activity"/>
    <property type="evidence" value="ECO:0000318"/>
    <property type="project" value="GO_Central"/>
</dbReference>
<reference evidence="4 5" key="1">
    <citation type="journal article" date="2013" name="Genome Biol.">
        <title>The genome sequence of the most widely cultivated cacao type and its use to identify candidate genes regulating pod color.</title>
        <authorList>
            <person name="Motamayor J.C."/>
            <person name="Mockaitis K."/>
            <person name="Schmutz J."/>
            <person name="Haiminen N."/>
            <person name="Iii D.L."/>
            <person name="Cornejo O."/>
            <person name="Findley S.D."/>
            <person name="Zheng P."/>
            <person name="Utro F."/>
            <person name="Royaert S."/>
            <person name="Saski C."/>
            <person name="Jenkins J."/>
            <person name="Podicheti R."/>
            <person name="Zhao M."/>
            <person name="Scheffler B.E."/>
            <person name="Stack J.C."/>
            <person name="Feltus F.A."/>
            <person name="Mustiga G.M."/>
            <person name="Amores F."/>
            <person name="Phillips W."/>
            <person name="Marelli J.P."/>
            <person name="May G.D."/>
            <person name="Shapiro H."/>
            <person name="Ma J."/>
            <person name="Bustamante C.D."/>
            <person name="Schnell R.J."/>
            <person name="Main D."/>
            <person name="Gilbert D."/>
            <person name="Parida L."/>
            <person name="Kuhn D.N."/>
        </authorList>
    </citation>
    <scope>NUCLEOTIDE SEQUENCE [LARGE SCALE GENOMIC DNA]</scope>
    <source>
        <strain evidence="5">cv. Matina 1-6</strain>
    </source>
</reference>
<dbReference type="CDD" id="cd01837">
    <property type="entry name" value="SGNH_plant_lipase_like"/>
    <property type="match status" value="1"/>
</dbReference>
<keyword evidence="5" id="KW-1185">Reference proteome</keyword>
<dbReference type="HOGENOM" id="CLU_015101_0_2_1"/>
<keyword evidence="2 3" id="KW-0732">Signal</keyword>
<evidence type="ECO:0000256" key="3">
    <source>
        <dbReference type="SAM" id="SignalP"/>
    </source>
</evidence>
<dbReference type="FunCoup" id="A0A061E1I1">
    <property type="interactions" value="63"/>
</dbReference>
<dbReference type="EMBL" id="CM001880">
    <property type="protein sequence ID" value="EOX98820.1"/>
    <property type="molecule type" value="Genomic_DNA"/>
</dbReference>
<dbReference type="SUPFAM" id="SSF52266">
    <property type="entry name" value="SGNH hydrolase"/>
    <property type="match status" value="1"/>
</dbReference>